<feature type="transmembrane region" description="Helical" evidence="1">
    <location>
        <begin position="113"/>
        <end position="131"/>
    </location>
</feature>
<feature type="transmembrane region" description="Helical" evidence="1">
    <location>
        <begin position="88"/>
        <end position="107"/>
    </location>
</feature>
<protein>
    <submittedName>
        <fullName evidence="2">Uncharacterized protein</fullName>
    </submittedName>
</protein>
<keyword evidence="3" id="KW-1185">Reference proteome</keyword>
<evidence type="ECO:0000313" key="3">
    <source>
        <dbReference type="Proteomes" id="UP000627781"/>
    </source>
</evidence>
<evidence type="ECO:0000313" key="2">
    <source>
        <dbReference type="EMBL" id="MBD7910326.1"/>
    </source>
</evidence>
<reference evidence="2 3" key="1">
    <citation type="submission" date="2020-08" db="EMBL/GenBank/DDBJ databases">
        <title>A Genomic Blueprint of the Chicken Gut Microbiome.</title>
        <authorList>
            <person name="Gilroy R."/>
            <person name="Ravi A."/>
            <person name="Getino M."/>
            <person name="Pursley I."/>
            <person name="Horton D.L."/>
            <person name="Alikhan N.-F."/>
            <person name="Baker D."/>
            <person name="Gharbi K."/>
            <person name="Hall N."/>
            <person name="Watson M."/>
            <person name="Adriaenssens E.M."/>
            <person name="Foster-Nyarko E."/>
            <person name="Jarju S."/>
            <person name="Secka A."/>
            <person name="Antonio M."/>
            <person name="Oren A."/>
            <person name="Chaudhuri R."/>
            <person name="La Ragione R.M."/>
            <person name="Hildebrand F."/>
            <person name="Pallen M.J."/>
        </authorList>
    </citation>
    <scope>NUCLEOTIDE SEQUENCE [LARGE SCALE GENOMIC DNA]</scope>
    <source>
        <strain evidence="2 3">Sa3CVN1</strain>
    </source>
</reference>
<gene>
    <name evidence="2" type="ORF">H9661_03045</name>
</gene>
<keyword evidence="1" id="KW-0812">Transmembrane</keyword>
<feature type="transmembrane region" description="Helical" evidence="1">
    <location>
        <begin position="21"/>
        <end position="38"/>
    </location>
</feature>
<dbReference type="Proteomes" id="UP000627781">
    <property type="component" value="Unassembled WGS sequence"/>
</dbReference>
<keyword evidence="1" id="KW-1133">Transmembrane helix</keyword>
<accession>A0ABR8PQ79</accession>
<comment type="caution">
    <text evidence="2">The sequence shown here is derived from an EMBL/GenBank/DDBJ whole genome shotgun (WGS) entry which is preliminary data.</text>
</comment>
<feature type="transmembrane region" description="Helical" evidence="1">
    <location>
        <begin position="58"/>
        <end position="79"/>
    </location>
</feature>
<evidence type="ECO:0000256" key="1">
    <source>
        <dbReference type="SAM" id="Phobius"/>
    </source>
</evidence>
<dbReference type="EMBL" id="JACSRA010000003">
    <property type="protein sequence ID" value="MBD7910326.1"/>
    <property type="molecule type" value="Genomic_DNA"/>
</dbReference>
<sequence length="145" mass="16745">MVLALSYVYLRWDKLNFNFNYIIAVVFSIIYFTGMFLVKGRITFNSTYGYVININNETLLYFISLIIVGTLLVFCVYFFDKPNNNRHGMFYLIVALTVVIVENILYLGGIRLFPYPIIGDGIFIMIMNLAVNTFKKQTIKAVSSK</sequence>
<name>A0ABR8PQ79_9CLOT</name>
<organism evidence="2 3">
    <name type="scientific">Clostridium cibarium</name>
    <dbReference type="NCBI Taxonomy" id="2762247"/>
    <lineage>
        <taxon>Bacteria</taxon>
        <taxon>Bacillati</taxon>
        <taxon>Bacillota</taxon>
        <taxon>Clostridia</taxon>
        <taxon>Eubacteriales</taxon>
        <taxon>Clostridiaceae</taxon>
        <taxon>Clostridium</taxon>
    </lineage>
</organism>
<proteinExistence type="predicted"/>
<keyword evidence="1" id="KW-0472">Membrane</keyword>